<proteinExistence type="predicted"/>
<reference evidence="1 2" key="1">
    <citation type="journal article" date="2024" name="Ann. Entomol. Soc. Am.">
        <title>Genomic analyses of the southern and eastern yellowjacket wasps (Hymenoptera: Vespidae) reveal evolutionary signatures of social life.</title>
        <authorList>
            <person name="Catto M.A."/>
            <person name="Caine P.B."/>
            <person name="Orr S.E."/>
            <person name="Hunt B.G."/>
            <person name="Goodisman M.A.D."/>
        </authorList>
    </citation>
    <scope>NUCLEOTIDE SEQUENCE [LARGE SCALE GENOMIC DNA]</scope>
    <source>
        <strain evidence="1">233</strain>
        <tissue evidence="1">Head and thorax</tissue>
    </source>
</reference>
<gene>
    <name evidence="1" type="ORF">V1478_006799</name>
</gene>
<dbReference type="Proteomes" id="UP001607302">
    <property type="component" value="Unassembled WGS sequence"/>
</dbReference>
<dbReference type="EMBL" id="JAUDFV010000133">
    <property type="protein sequence ID" value="KAL2726521.1"/>
    <property type="molecule type" value="Genomic_DNA"/>
</dbReference>
<accession>A0ABD2B0Y6</accession>
<protein>
    <submittedName>
        <fullName evidence="1">Uncharacterized protein</fullName>
    </submittedName>
</protein>
<keyword evidence="2" id="KW-1185">Reference proteome</keyword>
<evidence type="ECO:0000313" key="2">
    <source>
        <dbReference type="Proteomes" id="UP001607302"/>
    </source>
</evidence>
<comment type="caution">
    <text evidence="1">The sequence shown here is derived from an EMBL/GenBank/DDBJ whole genome shotgun (WGS) entry which is preliminary data.</text>
</comment>
<sequence>MLITRQAAVDAVAVAVDSVAGAVGTSTVPAPSAAWLVKRTRITIDVARKMIGELERGERLNSRNFIGDEEAIISEGRPVD</sequence>
<dbReference type="AlphaFoldDB" id="A0ABD2B0Y6"/>
<organism evidence="1 2">
    <name type="scientific">Vespula squamosa</name>
    <name type="common">Southern yellow jacket</name>
    <name type="synonym">Wasp</name>
    <dbReference type="NCBI Taxonomy" id="30214"/>
    <lineage>
        <taxon>Eukaryota</taxon>
        <taxon>Metazoa</taxon>
        <taxon>Ecdysozoa</taxon>
        <taxon>Arthropoda</taxon>
        <taxon>Hexapoda</taxon>
        <taxon>Insecta</taxon>
        <taxon>Pterygota</taxon>
        <taxon>Neoptera</taxon>
        <taxon>Endopterygota</taxon>
        <taxon>Hymenoptera</taxon>
        <taxon>Apocrita</taxon>
        <taxon>Aculeata</taxon>
        <taxon>Vespoidea</taxon>
        <taxon>Vespidae</taxon>
        <taxon>Vespinae</taxon>
        <taxon>Vespula</taxon>
    </lineage>
</organism>
<evidence type="ECO:0000313" key="1">
    <source>
        <dbReference type="EMBL" id="KAL2726521.1"/>
    </source>
</evidence>
<name>A0ABD2B0Y6_VESSQ</name>